<organism evidence="1 2">
    <name type="scientific">Zalaria obscura</name>
    <dbReference type="NCBI Taxonomy" id="2024903"/>
    <lineage>
        <taxon>Eukaryota</taxon>
        <taxon>Fungi</taxon>
        <taxon>Dikarya</taxon>
        <taxon>Ascomycota</taxon>
        <taxon>Pezizomycotina</taxon>
        <taxon>Dothideomycetes</taxon>
        <taxon>Dothideomycetidae</taxon>
        <taxon>Dothideales</taxon>
        <taxon>Zalariaceae</taxon>
        <taxon>Zalaria</taxon>
    </lineage>
</organism>
<proteinExistence type="predicted"/>
<evidence type="ECO:0000313" key="2">
    <source>
        <dbReference type="Proteomes" id="UP001320706"/>
    </source>
</evidence>
<sequence>MRSCLTADLGDGKSIAEFLPRPPRCRCDHLSRTFSARRNLGPLPYLYHDSPLNTAFAVLTTVMTRPCAFASPQDGAARFYKAFYRWSKHTRASIHQDRPRRYVQPATSHNHIIHRTPGDWKPESFLRCSSGTRTVRKYASSAAAEVAQPHRRTETVWVDALFDRITVHQKDGIQEESLCTIYEGGADEHPDGRTDQKPILLWGTEDSIARAKELVETALGELRVCEEVHDATGHSNLGEGQDSYQSPLHLTKHDTDALPNDMLDDSQASEQAHGISSHSSYEGRQPIPEESIVFSPFDQWHASQPSEEAQGIESTKDFVPRSARDSGRGGGNRIDSPVRSRPSGKKGNLQSRTGEASSHENTGPQYEEVTIFIPRKAWKSIRGEDDRFLDSLKEEYNIASFDIEDNDSTSRLRVRGTKRAIDSVSEIIEQKIELIAEGVQKVDADVFMRKTGAQPDRTDRFKTAMRCMPHPVTLITTSDNPGNVPAVPFSHLKKKLIQRDPTKLSQIQRLRAISDTDRGVTVNSLTAVTVDPPALTFNIKTPSRTLDAMRSNGFINVHILANNSIGAAIADAFTKPHDQPAESFLRLMATQPRVSFGRMTHGELALNGPGVIAVLRCKLLQSHSMTVGDHVVLLAEVMTVFFTTQRDAVSDPSSGDESVSLAYAHRKFRRHGGAIEFRSTDQVDKWFSKGLGVQKKPQAEEAAAVEPLVEESADPEDPYG</sequence>
<accession>A0ACC3SP01</accession>
<name>A0ACC3SP01_9PEZI</name>
<dbReference type="Proteomes" id="UP001320706">
    <property type="component" value="Unassembled WGS sequence"/>
</dbReference>
<comment type="caution">
    <text evidence="1">The sequence shown here is derived from an EMBL/GenBank/DDBJ whole genome shotgun (WGS) entry which is preliminary data.</text>
</comment>
<gene>
    <name evidence="1" type="ORF">M8818_000057</name>
</gene>
<reference evidence="1" key="1">
    <citation type="submission" date="2024-02" db="EMBL/GenBank/DDBJ databases">
        <title>Metagenome Assembled Genome of Zalaria obscura JY119.</title>
        <authorList>
            <person name="Vighnesh L."/>
            <person name="Jagadeeshwari U."/>
            <person name="Venkata Ramana C."/>
            <person name="Sasikala C."/>
        </authorList>
    </citation>
    <scope>NUCLEOTIDE SEQUENCE</scope>
    <source>
        <strain evidence="1">JY119</strain>
    </source>
</reference>
<protein>
    <submittedName>
        <fullName evidence="1">Uncharacterized protein</fullName>
    </submittedName>
</protein>
<evidence type="ECO:0000313" key="1">
    <source>
        <dbReference type="EMBL" id="KAK8221892.1"/>
    </source>
</evidence>
<dbReference type="EMBL" id="JAMKPW020000001">
    <property type="protein sequence ID" value="KAK8221892.1"/>
    <property type="molecule type" value="Genomic_DNA"/>
</dbReference>
<keyword evidence="2" id="KW-1185">Reference proteome</keyword>